<dbReference type="Gene3D" id="1.25.40.510">
    <property type="entry name" value="GLE1-like"/>
    <property type="match status" value="1"/>
</dbReference>
<comment type="caution">
    <text evidence="14">The sequence shown here is derived from an EMBL/GenBank/DDBJ whole genome shotgun (WGS) entry which is preliminary data.</text>
</comment>
<feature type="domain" description="C2" evidence="13">
    <location>
        <begin position="155"/>
        <end position="278"/>
    </location>
</feature>
<dbReference type="InterPro" id="IPR012476">
    <property type="entry name" value="GLE1"/>
</dbReference>
<comment type="subcellular location">
    <subcellularLocation>
        <location evidence="1">Nucleus</location>
        <location evidence="1">Nuclear pore complex</location>
    </subcellularLocation>
</comment>
<feature type="coiled-coil region" evidence="11">
    <location>
        <begin position="476"/>
        <end position="517"/>
    </location>
</feature>
<dbReference type="AlphaFoldDB" id="A0A813IID0"/>
<proteinExistence type="inferred from homology"/>
<sequence>MASVSFYSPYVGTRDGQGCADSGGLSASAGLAATLASAGLSLPWLGSTPGYAYPLIAPPGRGASATGPPSGAPPGAAGRWAAAPGFDGLFRPREASAKPQEEIFGSAAGDAVRQQQQQQQQQQPQLQQRQQLLQQQEQQRQRSWLGKALEESPAGLATATASASSSPGVAVAMPEGILHVRVLAAHRLVNRDTGLFGDVSDPYVAVRASGKECRTPILQNNLDPIWLSDNEFTFSTSAASCLLELQVMNSNMLRDDSLGTTTVSVWDLPRGSWHRRRVVLEGGAGAELSFQVRLECSSEAEAAPKASAAAAEAARQRTGLCVTSRSQSLRQPPKPCIGSALQRRADVRLPADWEEALGEDGESSEEEDWAAPRSSPQGPGAFGIRRGLTYSVPDDFFGETRLEVGDPTIGPASAWQRAACYSAPAQASPWSDDAAHLASLEEALRRGNQSEGVVRGGREPQAPLSSVEDAALAKALGKEKAAKNAAQDELQKILKRLQELESEAAQAAQAAQEARAALAASKPQSKAAAFPPAAPSAPLLQAASSLGPAFGASATTPSLFQAPGSAVAASPQPWSTGAPSASAPMPKAAAPAAPAAPPLATSNASGGSGYRERYTLAVAQLQRVELELEPFKKDPSHKDFRLQAKKAMNTKVGQISATWSRIQECTSGLCSLLEQYAQDQNPLRMRFAEHAMASRLVDDAEVGIRSQPRAAWPVAEVTCRIFERFPAIQELFTGLMCLACPYLKPDFSGSQVGRQGLASCQRGGEAFTDFAGRMVSYHRLWLAVVVTQGDLGTVWHWFARTLNEPPCPMTAPMVHAALDAVGADAQARYGTQFVKLVAYIEREYMADVDQLQKRTKGEEADRLRASQSRLRRWLDDFRNTGRAPAPEGRYVEAREEAELNPNI</sequence>
<gene>
    <name evidence="14" type="ORF">PGLA2088_LOCUS8307</name>
</gene>
<keyword evidence="11" id="KW-0175">Coiled coil</keyword>
<evidence type="ECO:0000256" key="4">
    <source>
        <dbReference type="ARBA" id="ARBA00022816"/>
    </source>
</evidence>
<feature type="compositionally biased region" description="Acidic residues" evidence="12">
    <location>
        <begin position="356"/>
        <end position="369"/>
    </location>
</feature>
<dbReference type="Gene3D" id="2.60.40.150">
    <property type="entry name" value="C2 domain"/>
    <property type="match status" value="1"/>
</dbReference>
<dbReference type="EMBL" id="CAJNNW010008900">
    <property type="protein sequence ID" value="CAE8650501.1"/>
    <property type="molecule type" value="Genomic_DNA"/>
</dbReference>
<evidence type="ECO:0000256" key="3">
    <source>
        <dbReference type="ARBA" id="ARBA00022448"/>
    </source>
</evidence>
<dbReference type="SUPFAM" id="SSF49562">
    <property type="entry name" value="C2 domain (Calcium/lipid-binding domain, CaLB)"/>
    <property type="match status" value="1"/>
</dbReference>
<feature type="compositionally biased region" description="Low complexity" evidence="12">
    <location>
        <begin position="62"/>
        <end position="85"/>
    </location>
</feature>
<dbReference type="Pfam" id="PF00168">
    <property type="entry name" value="C2"/>
    <property type="match status" value="1"/>
</dbReference>
<evidence type="ECO:0000259" key="13">
    <source>
        <dbReference type="PROSITE" id="PS50004"/>
    </source>
</evidence>
<evidence type="ECO:0000256" key="11">
    <source>
        <dbReference type="SAM" id="Coils"/>
    </source>
</evidence>
<dbReference type="PANTHER" id="PTHR12960:SF0">
    <property type="entry name" value="MRNA EXPORT FACTOR GLE1"/>
    <property type="match status" value="1"/>
</dbReference>
<dbReference type="PANTHER" id="PTHR12960">
    <property type="entry name" value="GLE-1-RELATED"/>
    <property type="match status" value="1"/>
</dbReference>
<protein>
    <recommendedName>
        <fullName evidence="9">mRNA export factor GLE1</fullName>
    </recommendedName>
    <alternativeName>
        <fullName evidence="10">Nucleoporin GLE1</fullName>
    </alternativeName>
</protein>
<evidence type="ECO:0000256" key="12">
    <source>
        <dbReference type="SAM" id="MobiDB-lite"/>
    </source>
</evidence>
<evidence type="ECO:0000256" key="5">
    <source>
        <dbReference type="ARBA" id="ARBA00022927"/>
    </source>
</evidence>
<evidence type="ECO:0000256" key="8">
    <source>
        <dbReference type="ARBA" id="ARBA00023242"/>
    </source>
</evidence>
<feature type="region of interest" description="Disordered" evidence="12">
    <location>
        <begin position="563"/>
        <end position="607"/>
    </location>
</feature>
<evidence type="ECO:0000256" key="7">
    <source>
        <dbReference type="ARBA" id="ARBA00023132"/>
    </source>
</evidence>
<dbReference type="CDD" id="cd00030">
    <property type="entry name" value="C2"/>
    <property type="match status" value="1"/>
</dbReference>
<feature type="compositionally biased region" description="Low complexity" evidence="12">
    <location>
        <begin position="578"/>
        <end position="605"/>
    </location>
</feature>
<dbReference type="GO" id="GO:0044614">
    <property type="term" value="C:nuclear pore cytoplasmic filaments"/>
    <property type="evidence" value="ECO:0007669"/>
    <property type="project" value="TreeGrafter"/>
</dbReference>
<dbReference type="GO" id="GO:0015031">
    <property type="term" value="P:protein transport"/>
    <property type="evidence" value="ECO:0007669"/>
    <property type="project" value="UniProtKB-KW"/>
</dbReference>
<dbReference type="PROSITE" id="PS50004">
    <property type="entry name" value="C2"/>
    <property type="match status" value="1"/>
</dbReference>
<feature type="region of interest" description="Disordered" evidence="12">
    <location>
        <begin position="881"/>
        <end position="903"/>
    </location>
</feature>
<dbReference type="GO" id="GO:0016973">
    <property type="term" value="P:poly(A)+ mRNA export from nucleus"/>
    <property type="evidence" value="ECO:0007669"/>
    <property type="project" value="InterPro"/>
</dbReference>
<evidence type="ECO:0000313" key="14">
    <source>
        <dbReference type="EMBL" id="CAE8650501.1"/>
    </source>
</evidence>
<keyword evidence="5" id="KW-0653">Protein transport</keyword>
<dbReference type="GO" id="GO:0005737">
    <property type="term" value="C:cytoplasm"/>
    <property type="evidence" value="ECO:0007669"/>
    <property type="project" value="TreeGrafter"/>
</dbReference>
<dbReference type="Pfam" id="PF07817">
    <property type="entry name" value="GLE1"/>
    <property type="match status" value="1"/>
</dbReference>
<name>A0A813IID0_POLGL</name>
<evidence type="ECO:0000256" key="6">
    <source>
        <dbReference type="ARBA" id="ARBA00023010"/>
    </source>
</evidence>
<feature type="region of interest" description="Disordered" evidence="12">
    <location>
        <begin position="356"/>
        <end position="382"/>
    </location>
</feature>
<dbReference type="GO" id="GO:0000822">
    <property type="term" value="F:inositol hexakisphosphate binding"/>
    <property type="evidence" value="ECO:0007669"/>
    <property type="project" value="TreeGrafter"/>
</dbReference>
<keyword evidence="3" id="KW-0813">Transport</keyword>
<dbReference type="InterPro" id="IPR035892">
    <property type="entry name" value="C2_domain_sf"/>
</dbReference>
<dbReference type="SMART" id="SM00239">
    <property type="entry name" value="C2"/>
    <property type="match status" value="1"/>
</dbReference>
<feature type="region of interest" description="Disordered" evidence="12">
    <location>
        <begin position="62"/>
        <end position="91"/>
    </location>
</feature>
<dbReference type="InterPro" id="IPR038506">
    <property type="entry name" value="GLE1-like_sf"/>
</dbReference>
<dbReference type="InterPro" id="IPR000008">
    <property type="entry name" value="C2_dom"/>
</dbReference>
<keyword evidence="7" id="KW-0906">Nuclear pore complex</keyword>
<accession>A0A813IID0</accession>
<keyword evidence="8" id="KW-0539">Nucleus</keyword>
<dbReference type="Proteomes" id="UP000626109">
    <property type="component" value="Unassembled WGS sequence"/>
</dbReference>
<evidence type="ECO:0000256" key="1">
    <source>
        <dbReference type="ARBA" id="ARBA00004567"/>
    </source>
</evidence>
<evidence type="ECO:0000256" key="10">
    <source>
        <dbReference type="ARBA" id="ARBA00029983"/>
    </source>
</evidence>
<evidence type="ECO:0000313" key="15">
    <source>
        <dbReference type="Proteomes" id="UP000626109"/>
    </source>
</evidence>
<dbReference type="GO" id="GO:0005543">
    <property type="term" value="F:phospholipid binding"/>
    <property type="evidence" value="ECO:0007669"/>
    <property type="project" value="TreeGrafter"/>
</dbReference>
<reference evidence="14" key="1">
    <citation type="submission" date="2021-02" db="EMBL/GenBank/DDBJ databases">
        <authorList>
            <person name="Dougan E. K."/>
            <person name="Rhodes N."/>
            <person name="Thang M."/>
            <person name="Chan C."/>
        </authorList>
    </citation>
    <scope>NUCLEOTIDE SEQUENCE</scope>
</reference>
<comment type="similarity">
    <text evidence="2">Belongs to the GLE1 family.</text>
</comment>
<keyword evidence="6" id="KW-0811">Translocation</keyword>
<dbReference type="GO" id="GO:0031369">
    <property type="term" value="F:translation initiation factor binding"/>
    <property type="evidence" value="ECO:0007669"/>
    <property type="project" value="TreeGrafter"/>
</dbReference>
<evidence type="ECO:0000256" key="2">
    <source>
        <dbReference type="ARBA" id="ARBA00011056"/>
    </source>
</evidence>
<evidence type="ECO:0000256" key="9">
    <source>
        <dbReference type="ARBA" id="ARBA00026227"/>
    </source>
</evidence>
<organism evidence="14 15">
    <name type="scientific">Polarella glacialis</name>
    <name type="common">Dinoflagellate</name>
    <dbReference type="NCBI Taxonomy" id="89957"/>
    <lineage>
        <taxon>Eukaryota</taxon>
        <taxon>Sar</taxon>
        <taxon>Alveolata</taxon>
        <taxon>Dinophyceae</taxon>
        <taxon>Suessiales</taxon>
        <taxon>Suessiaceae</taxon>
        <taxon>Polarella</taxon>
    </lineage>
</organism>
<keyword evidence="4" id="KW-0509">mRNA transport</keyword>